<dbReference type="InterPro" id="IPR051512">
    <property type="entry name" value="Inactive_Rhomboid"/>
</dbReference>
<feature type="transmembrane region" description="Helical" evidence="7">
    <location>
        <begin position="359"/>
        <end position="378"/>
    </location>
</feature>
<proteinExistence type="predicted"/>
<keyword evidence="5 7" id="KW-0472">Membrane</keyword>
<gene>
    <name evidence="9" type="ORF">LY90DRAFT_700373</name>
</gene>
<protein>
    <submittedName>
        <fullName evidence="9">Rhomboid-domain-containing protein</fullName>
    </submittedName>
</protein>
<feature type="transmembrane region" description="Helical" evidence="7">
    <location>
        <begin position="135"/>
        <end position="156"/>
    </location>
</feature>
<evidence type="ECO:0000256" key="5">
    <source>
        <dbReference type="ARBA" id="ARBA00023136"/>
    </source>
</evidence>
<evidence type="ECO:0000256" key="4">
    <source>
        <dbReference type="ARBA" id="ARBA00022989"/>
    </source>
</evidence>
<dbReference type="Pfam" id="PF01694">
    <property type="entry name" value="Rhomboid"/>
    <property type="match status" value="1"/>
</dbReference>
<feature type="transmembrane region" description="Helical" evidence="7">
    <location>
        <begin position="384"/>
        <end position="407"/>
    </location>
</feature>
<evidence type="ECO:0000256" key="3">
    <source>
        <dbReference type="ARBA" id="ARBA00022824"/>
    </source>
</evidence>
<dbReference type="GO" id="GO:0050708">
    <property type="term" value="P:regulation of protein secretion"/>
    <property type="evidence" value="ECO:0007669"/>
    <property type="project" value="TreeGrafter"/>
</dbReference>
<name>A0A1Y2E950_9FUNG</name>
<dbReference type="STRING" id="1754190.A0A1Y2E950"/>
<keyword evidence="10" id="KW-1185">Reference proteome</keyword>
<dbReference type="Proteomes" id="UP000193920">
    <property type="component" value="Unassembled WGS sequence"/>
</dbReference>
<feature type="compositionally biased region" description="Basic and acidic residues" evidence="6">
    <location>
        <begin position="87"/>
        <end position="101"/>
    </location>
</feature>
<feature type="transmembrane region" description="Helical" evidence="7">
    <location>
        <begin position="474"/>
        <end position="491"/>
    </location>
</feature>
<comment type="caution">
    <text evidence="9">The sequence shown here is derived from an EMBL/GenBank/DDBJ whole genome shotgun (WGS) entry which is preliminary data.</text>
</comment>
<evidence type="ECO:0000256" key="7">
    <source>
        <dbReference type="SAM" id="Phobius"/>
    </source>
</evidence>
<accession>A0A1Y2E950</accession>
<reference evidence="9 10" key="1">
    <citation type="submission" date="2016-08" db="EMBL/GenBank/DDBJ databases">
        <title>A Parts List for Fungal Cellulosomes Revealed by Comparative Genomics.</title>
        <authorList>
            <consortium name="DOE Joint Genome Institute"/>
            <person name="Haitjema C.H."/>
            <person name="Gilmore S.P."/>
            <person name="Henske J.K."/>
            <person name="Solomon K.V."/>
            <person name="De Groot R."/>
            <person name="Kuo A."/>
            <person name="Mondo S.J."/>
            <person name="Salamov A.A."/>
            <person name="Labutti K."/>
            <person name="Zhao Z."/>
            <person name="Chiniquy J."/>
            <person name="Barry K."/>
            <person name="Brewer H.M."/>
            <person name="Purvine S.O."/>
            <person name="Wright A.T."/>
            <person name="Boxma B."/>
            <person name="Van Alen T."/>
            <person name="Hackstein J.H."/>
            <person name="Baker S.E."/>
            <person name="Grigoriev I.V."/>
            <person name="O'Malley M.A."/>
        </authorList>
    </citation>
    <scope>NUCLEOTIDE SEQUENCE [LARGE SCALE GENOMIC DNA]</scope>
    <source>
        <strain evidence="9 10">G1</strain>
    </source>
</reference>
<dbReference type="PANTHER" id="PTHR45965">
    <property type="entry name" value="INACTIVE RHOMBOID PROTEIN"/>
    <property type="match status" value="1"/>
</dbReference>
<evidence type="ECO:0000313" key="10">
    <source>
        <dbReference type="Proteomes" id="UP000193920"/>
    </source>
</evidence>
<evidence type="ECO:0000259" key="8">
    <source>
        <dbReference type="Pfam" id="PF01694"/>
    </source>
</evidence>
<dbReference type="GO" id="GO:0042058">
    <property type="term" value="P:regulation of epidermal growth factor receptor signaling pathway"/>
    <property type="evidence" value="ECO:0007669"/>
    <property type="project" value="TreeGrafter"/>
</dbReference>
<dbReference type="EMBL" id="MCOG01000046">
    <property type="protein sequence ID" value="ORY68098.1"/>
    <property type="molecule type" value="Genomic_DNA"/>
</dbReference>
<feature type="region of interest" description="Disordered" evidence="6">
    <location>
        <begin position="77"/>
        <end position="110"/>
    </location>
</feature>
<keyword evidence="2 7" id="KW-0812">Transmembrane</keyword>
<dbReference type="InterPro" id="IPR022764">
    <property type="entry name" value="Peptidase_S54_rhomboid_dom"/>
</dbReference>
<comment type="subcellular location">
    <subcellularLocation>
        <location evidence="1">Endoplasmic reticulum membrane</location>
        <topology evidence="1">Multi-pass membrane protein</topology>
    </subcellularLocation>
</comment>
<feature type="transmembrane region" description="Helical" evidence="7">
    <location>
        <begin position="325"/>
        <end position="347"/>
    </location>
</feature>
<dbReference type="InterPro" id="IPR035952">
    <property type="entry name" value="Rhomboid-like_sf"/>
</dbReference>
<dbReference type="PANTHER" id="PTHR45965:SF3">
    <property type="entry name" value="INACTIVE RHOMBOID PROTEIN 1"/>
    <property type="match status" value="1"/>
</dbReference>
<sequence length="525" mass="60503">MSNDIRRKSTYLRKSCNDAWKWISAEDENVSFEQPVGYSFYQRNSTYKQMRQNKGTSTHSNSVNYITSEQSYSVDMSNIREEEEDENSVKRPEPAVEKAKNESNPNKRRNLKIPSALYDPEVIKQIKAMKKHTPFFMFTVTVIQVLLLGFCIWKNYLNSGKIIADINENPMLGPYPSILINMGARFIPCMYETNFKGNECPSGLIPKRNLKYIKINNQTYVFDDTFEKRQFIPDNNNFNTNDLNNEQNINTNTNINNDQNNWDNGQNNNEPIYINYNDNSNNNNFVQNSADSNIPGASQSKDQNYCPLADFCGMNMKVGDKPNQWYRFILPIFLHAGIIHLAFNLIFQIRTGFPMEKEYGTWRMFIIYMVSGIYGFIFEAKSAGLSPSVGCSGALYGLLACLLLDLIQSWKIIIKPWLELLKLLIIIIVSLGFGLIPYIDNFAHIGGFIMGLLMGIIFLPIIIFSKTGLIIKRILMVVSVFASIFLFAWSFKHFYLTDKVCKWCRYLSCIPIKEGWCNDSNTNFY</sequence>
<keyword evidence="4 7" id="KW-1133">Transmembrane helix</keyword>
<evidence type="ECO:0000256" key="6">
    <source>
        <dbReference type="SAM" id="MobiDB-lite"/>
    </source>
</evidence>
<feature type="transmembrane region" description="Helical" evidence="7">
    <location>
        <begin position="445"/>
        <end position="465"/>
    </location>
</feature>
<dbReference type="GO" id="GO:0004252">
    <property type="term" value="F:serine-type endopeptidase activity"/>
    <property type="evidence" value="ECO:0007669"/>
    <property type="project" value="InterPro"/>
</dbReference>
<dbReference type="GO" id="GO:0005789">
    <property type="term" value="C:endoplasmic reticulum membrane"/>
    <property type="evidence" value="ECO:0007669"/>
    <property type="project" value="UniProtKB-SubCell"/>
</dbReference>
<feature type="transmembrane region" description="Helical" evidence="7">
    <location>
        <begin position="419"/>
        <end position="439"/>
    </location>
</feature>
<dbReference type="AlphaFoldDB" id="A0A1Y2E950"/>
<dbReference type="OrthoDB" id="2135164at2759"/>
<evidence type="ECO:0000256" key="2">
    <source>
        <dbReference type="ARBA" id="ARBA00022692"/>
    </source>
</evidence>
<organism evidence="9 10">
    <name type="scientific">Neocallimastix californiae</name>
    <dbReference type="NCBI Taxonomy" id="1754190"/>
    <lineage>
        <taxon>Eukaryota</taxon>
        <taxon>Fungi</taxon>
        <taxon>Fungi incertae sedis</taxon>
        <taxon>Chytridiomycota</taxon>
        <taxon>Chytridiomycota incertae sedis</taxon>
        <taxon>Neocallimastigomycetes</taxon>
        <taxon>Neocallimastigales</taxon>
        <taxon>Neocallimastigaceae</taxon>
        <taxon>Neocallimastix</taxon>
    </lineage>
</organism>
<feature type="domain" description="Peptidase S54 rhomboid" evidence="8">
    <location>
        <begin position="323"/>
        <end position="459"/>
    </location>
</feature>
<evidence type="ECO:0000256" key="1">
    <source>
        <dbReference type="ARBA" id="ARBA00004477"/>
    </source>
</evidence>
<evidence type="ECO:0000313" key="9">
    <source>
        <dbReference type="EMBL" id="ORY68098.1"/>
    </source>
</evidence>
<dbReference type="SUPFAM" id="SSF144091">
    <property type="entry name" value="Rhomboid-like"/>
    <property type="match status" value="1"/>
</dbReference>
<keyword evidence="3" id="KW-0256">Endoplasmic reticulum</keyword>
<dbReference type="Gene3D" id="1.20.1540.10">
    <property type="entry name" value="Rhomboid-like"/>
    <property type="match status" value="1"/>
</dbReference>